<name>A0A5C7GVS2_9ROSI</name>
<dbReference type="GO" id="GO:0005634">
    <property type="term" value="C:nucleus"/>
    <property type="evidence" value="ECO:0007669"/>
    <property type="project" value="TreeGrafter"/>
</dbReference>
<comment type="caution">
    <text evidence="7">The sequence shown here is derived from an EMBL/GenBank/DDBJ whole genome shotgun (WGS) entry which is preliminary data.</text>
</comment>
<evidence type="ECO:0000313" key="7">
    <source>
        <dbReference type="EMBL" id="TXG48760.1"/>
    </source>
</evidence>
<keyword evidence="3" id="KW-0203">Cytokinin biosynthesis</keyword>
<gene>
    <name evidence="7" type="ORF">EZV62_024635</name>
</gene>
<reference evidence="8" key="1">
    <citation type="journal article" date="2019" name="Gigascience">
        <title>De novo genome assembly of the endangered Acer yangbiense, a plant species with extremely small populations endemic to Yunnan Province, China.</title>
        <authorList>
            <person name="Yang J."/>
            <person name="Wariss H.M."/>
            <person name="Tao L."/>
            <person name="Zhang R."/>
            <person name="Yun Q."/>
            <person name="Hollingsworth P."/>
            <person name="Dao Z."/>
            <person name="Luo G."/>
            <person name="Guo H."/>
            <person name="Ma Y."/>
            <person name="Sun W."/>
        </authorList>
    </citation>
    <scope>NUCLEOTIDE SEQUENCE [LARGE SCALE GENOMIC DNA]</scope>
    <source>
        <strain evidence="8">cv. Malutang</strain>
    </source>
</reference>
<evidence type="ECO:0000256" key="5">
    <source>
        <dbReference type="ARBA" id="ARBA00047718"/>
    </source>
</evidence>
<dbReference type="GO" id="GO:0005829">
    <property type="term" value="C:cytosol"/>
    <property type="evidence" value="ECO:0007669"/>
    <property type="project" value="TreeGrafter"/>
</dbReference>
<evidence type="ECO:0000256" key="3">
    <source>
        <dbReference type="ARBA" id="ARBA00022712"/>
    </source>
</evidence>
<dbReference type="Pfam" id="PF03641">
    <property type="entry name" value="Lysine_decarbox"/>
    <property type="match status" value="1"/>
</dbReference>
<dbReference type="SUPFAM" id="SSF102405">
    <property type="entry name" value="MCP/YpsA-like"/>
    <property type="match status" value="1"/>
</dbReference>
<evidence type="ECO:0000256" key="1">
    <source>
        <dbReference type="ARBA" id="ARBA00006763"/>
    </source>
</evidence>
<dbReference type="InterPro" id="IPR031100">
    <property type="entry name" value="LOG_fam"/>
</dbReference>
<dbReference type="AlphaFoldDB" id="A0A5C7GVS2"/>
<keyword evidence="8" id="KW-1185">Reference proteome</keyword>
<dbReference type="GO" id="GO:0016799">
    <property type="term" value="F:hydrolase activity, hydrolyzing N-glycosyl compounds"/>
    <property type="evidence" value="ECO:0007669"/>
    <property type="project" value="TreeGrafter"/>
</dbReference>
<comment type="function">
    <text evidence="4">Cytokinin-activating enzyme working in the direct activation pathway. Phosphoribohydrolase that converts inactive cytokinin nucleotides to the biologically active free-base forms.</text>
</comment>
<dbReference type="GO" id="GO:0009691">
    <property type="term" value="P:cytokinin biosynthetic process"/>
    <property type="evidence" value="ECO:0007669"/>
    <property type="project" value="UniProtKB-KW"/>
</dbReference>
<comment type="catalytic activity">
    <reaction evidence="5">
        <text>N(6)-(dimethylallyl)adenosine 5'-phosphate + H2O = N(6)-dimethylallyladenine + D-ribose 5-phosphate</text>
        <dbReference type="Rhea" id="RHEA:48560"/>
        <dbReference type="ChEBI" id="CHEBI:15377"/>
        <dbReference type="ChEBI" id="CHEBI:17660"/>
        <dbReference type="ChEBI" id="CHEBI:57526"/>
        <dbReference type="ChEBI" id="CHEBI:78346"/>
        <dbReference type="EC" id="3.2.2.n1"/>
    </reaction>
</comment>
<evidence type="ECO:0000256" key="2">
    <source>
        <dbReference type="ARBA" id="ARBA00012205"/>
    </source>
</evidence>
<dbReference type="EC" id="3.2.2.n1" evidence="2"/>
<protein>
    <recommendedName>
        <fullName evidence="2">cytokinin riboside 5'-monophosphate phosphoribohydrolase</fullName>
        <ecNumber evidence="2">3.2.2.n1</ecNumber>
    </recommendedName>
</protein>
<comment type="similarity">
    <text evidence="1">Belongs to the LOG family.</text>
</comment>
<evidence type="ECO:0000313" key="8">
    <source>
        <dbReference type="Proteomes" id="UP000323000"/>
    </source>
</evidence>
<evidence type="ECO:0000256" key="6">
    <source>
        <dbReference type="ARBA" id="ARBA00049153"/>
    </source>
</evidence>
<dbReference type="Gene3D" id="3.40.50.450">
    <property type="match status" value="1"/>
</dbReference>
<proteinExistence type="inferred from homology"/>
<dbReference type="OrthoDB" id="414463at2759"/>
<accession>A0A5C7GVS2</accession>
<sequence>MGCMSKAAHDGGSQVLGIIPKALATYDNIGDTVGEVKIISSMHERNAEMLDNADAFIVLPGSLGTLDELFKKRVSFRLWRYEFLSLLQLLIN</sequence>
<dbReference type="EMBL" id="VAHF01000012">
    <property type="protein sequence ID" value="TXG48760.1"/>
    <property type="molecule type" value="Genomic_DNA"/>
</dbReference>
<dbReference type="PANTHER" id="PTHR31223:SF70">
    <property type="entry name" value="LOG FAMILY PROTEIN YJL055W"/>
    <property type="match status" value="1"/>
</dbReference>
<comment type="catalytic activity">
    <reaction evidence="6">
        <text>9-ribosyl-trans-zeatin 5'-phosphate + H2O = trans-zeatin + D-ribose 5-phosphate</text>
        <dbReference type="Rhea" id="RHEA:48564"/>
        <dbReference type="ChEBI" id="CHEBI:15377"/>
        <dbReference type="ChEBI" id="CHEBI:16522"/>
        <dbReference type="ChEBI" id="CHEBI:78346"/>
        <dbReference type="ChEBI" id="CHEBI:87947"/>
        <dbReference type="EC" id="3.2.2.n1"/>
    </reaction>
</comment>
<dbReference type="Proteomes" id="UP000323000">
    <property type="component" value="Chromosome 12"/>
</dbReference>
<dbReference type="PANTHER" id="PTHR31223">
    <property type="entry name" value="LOG FAMILY PROTEIN YJL055W"/>
    <property type="match status" value="1"/>
</dbReference>
<organism evidence="7 8">
    <name type="scientific">Acer yangbiense</name>
    <dbReference type="NCBI Taxonomy" id="1000413"/>
    <lineage>
        <taxon>Eukaryota</taxon>
        <taxon>Viridiplantae</taxon>
        <taxon>Streptophyta</taxon>
        <taxon>Embryophyta</taxon>
        <taxon>Tracheophyta</taxon>
        <taxon>Spermatophyta</taxon>
        <taxon>Magnoliopsida</taxon>
        <taxon>eudicotyledons</taxon>
        <taxon>Gunneridae</taxon>
        <taxon>Pentapetalae</taxon>
        <taxon>rosids</taxon>
        <taxon>malvids</taxon>
        <taxon>Sapindales</taxon>
        <taxon>Sapindaceae</taxon>
        <taxon>Hippocastanoideae</taxon>
        <taxon>Acereae</taxon>
        <taxon>Acer</taxon>
    </lineage>
</organism>
<evidence type="ECO:0000256" key="4">
    <source>
        <dbReference type="ARBA" id="ARBA00024884"/>
    </source>
</evidence>